<dbReference type="InterPro" id="IPR020846">
    <property type="entry name" value="MFS_dom"/>
</dbReference>
<dbReference type="AlphaFoldDB" id="A0A4C1UMD7"/>
<evidence type="ECO:0000313" key="10">
    <source>
        <dbReference type="EMBL" id="GBP27601.1"/>
    </source>
</evidence>
<feature type="transmembrane region" description="Helical" evidence="8">
    <location>
        <begin position="50"/>
        <end position="73"/>
    </location>
</feature>
<evidence type="ECO:0000256" key="7">
    <source>
        <dbReference type="RuleBase" id="RU003346"/>
    </source>
</evidence>
<dbReference type="NCBIfam" id="TIGR00879">
    <property type="entry name" value="SP"/>
    <property type="match status" value="1"/>
</dbReference>
<dbReference type="Pfam" id="PF00083">
    <property type="entry name" value="Sugar_tr"/>
    <property type="match status" value="1"/>
</dbReference>
<feature type="transmembrane region" description="Helical" evidence="8">
    <location>
        <begin position="93"/>
        <end position="113"/>
    </location>
</feature>
<dbReference type="FunFam" id="1.20.1250.20:FF:000249">
    <property type="entry name" value="facilitated trehalose transporter Tret1"/>
    <property type="match status" value="1"/>
</dbReference>
<evidence type="ECO:0000256" key="4">
    <source>
        <dbReference type="ARBA" id="ARBA00022989"/>
    </source>
</evidence>
<feature type="transmembrane region" description="Helical" evidence="8">
    <location>
        <begin position="203"/>
        <end position="224"/>
    </location>
</feature>
<dbReference type="InterPro" id="IPR050549">
    <property type="entry name" value="MFS_Trehalose_Transporter"/>
</dbReference>
<dbReference type="InterPro" id="IPR003663">
    <property type="entry name" value="Sugar/inositol_transpt"/>
</dbReference>
<dbReference type="GO" id="GO:0051119">
    <property type="term" value="F:sugar transmembrane transporter activity"/>
    <property type="evidence" value="ECO:0007669"/>
    <property type="project" value="InterPro"/>
</dbReference>
<feature type="transmembrane region" description="Helical" evidence="8">
    <location>
        <begin position="145"/>
        <end position="166"/>
    </location>
</feature>
<keyword evidence="4 8" id="KW-1133">Transmembrane helix</keyword>
<feature type="transmembrane region" description="Helical" evidence="8">
    <location>
        <begin position="327"/>
        <end position="349"/>
    </location>
</feature>
<dbReference type="InterPro" id="IPR005829">
    <property type="entry name" value="Sugar_transporter_CS"/>
</dbReference>
<keyword evidence="3 8" id="KW-0812">Transmembrane</keyword>
<sequence length="525" mass="57373">MIVTIVIAVSRADGLTTKDKLLHNGPAAVIAKSPVQGKDKAARGKAFKQILVALIVNFGTINTGMAFGFSAVALPQLEKNTSSIVVTEEQASWIASLSAVGTPIGCILSGYLMDVIGRRLTLIITELPLILGWILIATAQNVNMIYVGRVCVGLGSGMLGAPVRVYTCEVSQPHLRGMLGALASVGVSSGVLIQYVIGSATSWQVLAGISTMVPILALIGMLFLPESPNYLLTQDKEDRAHYSLARLRGSTYNIDEELQKMIAFKEKNHVEPLKKPSEIIKALMAPSTLKPFAILAIYFFLYQWCGVNTITFYAVEVFEKSGATLDKYTATITLGVVRVIFTVVGCVLGRRCGRRPLTFVSAIGCGTTMLAFGTYMYYSQYWKSAGIEPVATWVPVACVLIFMMACTIGYLIIPWVMIGEVYPTQVRGIIGGMTTCVAHLSVFSVVKLYPFAKTLLGVYGVFWMYGTISILATVFFYFFLPETKGRTLQEIEDYFCGRSKYLKKASIPQDNLQETHPEIGWKNNP</sequence>
<dbReference type="PANTHER" id="PTHR48021">
    <property type="match status" value="1"/>
</dbReference>
<dbReference type="Proteomes" id="UP000299102">
    <property type="component" value="Unassembled WGS sequence"/>
</dbReference>
<name>A0A4C1UMD7_EUMVA</name>
<evidence type="ECO:0000256" key="1">
    <source>
        <dbReference type="ARBA" id="ARBA00004651"/>
    </source>
</evidence>
<gene>
    <name evidence="10" type="primary">Tret1</name>
    <name evidence="10" type="ORF">EVAR_102853_1</name>
</gene>
<evidence type="ECO:0000259" key="9">
    <source>
        <dbReference type="PROSITE" id="PS50850"/>
    </source>
</evidence>
<feature type="transmembrane region" description="Helical" evidence="8">
    <location>
        <begin position="178"/>
        <end position="197"/>
    </location>
</feature>
<dbReference type="InterPro" id="IPR044775">
    <property type="entry name" value="MFS_ERD6/Tret1-like"/>
</dbReference>
<keyword evidence="6" id="KW-0325">Glycoprotein</keyword>
<dbReference type="STRING" id="151549.A0A4C1UMD7"/>
<comment type="similarity">
    <text evidence="7">Belongs to the major facilitator superfamily. Sugar transporter (TC 2.A.1.1) family.</text>
</comment>
<evidence type="ECO:0000256" key="6">
    <source>
        <dbReference type="ARBA" id="ARBA00023180"/>
    </source>
</evidence>
<organism evidence="10 11">
    <name type="scientific">Eumeta variegata</name>
    <name type="common">Bagworm moth</name>
    <name type="synonym">Eumeta japonica</name>
    <dbReference type="NCBI Taxonomy" id="151549"/>
    <lineage>
        <taxon>Eukaryota</taxon>
        <taxon>Metazoa</taxon>
        <taxon>Ecdysozoa</taxon>
        <taxon>Arthropoda</taxon>
        <taxon>Hexapoda</taxon>
        <taxon>Insecta</taxon>
        <taxon>Pterygota</taxon>
        <taxon>Neoptera</taxon>
        <taxon>Endopterygota</taxon>
        <taxon>Lepidoptera</taxon>
        <taxon>Glossata</taxon>
        <taxon>Ditrysia</taxon>
        <taxon>Tineoidea</taxon>
        <taxon>Psychidae</taxon>
        <taxon>Oiketicinae</taxon>
        <taxon>Eumeta</taxon>
    </lineage>
</organism>
<dbReference type="PROSITE" id="PS50850">
    <property type="entry name" value="MFS"/>
    <property type="match status" value="1"/>
</dbReference>
<protein>
    <submittedName>
        <fullName evidence="10">Facilitated trehalose transporter Tret1</fullName>
    </submittedName>
</protein>
<evidence type="ECO:0000256" key="5">
    <source>
        <dbReference type="ARBA" id="ARBA00023136"/>
    </source>
</evidence>
<dbReference type="CDD" id="cd17358">
    <property type="entry name" value="MFS_GLUT6_8_Class3_like"/>
    <property type="match status" value="1"/>
</dbReference>
<reference evidence="10 11" key="1">
    <citation type="journal article" date="2019" name="Commun. Biol.">
        <title>The bagworm genome reveals a unique fibroin gene that provides high tensile strength.</title>
        <authorList>
            <person name="Kono N."/>
            <person name="Nakamura H."/>
            <person name="Ohtoshi R."/>
            <person name="Tomita M."/>
            <person name="Numata K."/>
            <person name="Arakawa K."/>
        </authorList>
    </citation>
    <scope>NUCLEOTIDE SEQUENCE [LARGE SCALE GENOMIC DNA]</scope>
</reference>
<comment type="caution">
    <text evidence="10">The sequence shown here is derived from an EMBL/GenBank/DDBJ whole genome shotgun (WGS) entry which is preliminary data.</text>
</comment>
<dbReference type="PANTHER" id="PTHR48021:SF7">
    <property type="entry name" value="RH09188P"/>
    <property type="match status" value="1"/>
</dbReference>
<dbReference type="InterPro" id="IPR005828">
    <property type="entry name" value="MFS_sugar_transport-like"/>
</dbReference>
<keyword evidence="2" id="KW-1003">Cell membrane</keyword>
<dbReference type="PROSITE" id="PS00216">
    <property type="entry name" value="SUGAR_TRANSPORT_1"/>
    <property type="match status" value="1"/>
</dbReference>
<feature type="domain" description="Major facilitator superfamily (MFS) profile" evidence="9">
    <location>
        <begin position="52"/>
        <end position="484"/>
    </location>
</feature>
<feature type="transmembrane region" description="Helical" evidence="8">
    <location>
        <begin position="461"/>
        <end position="480"/>
    </location>
</feature>
<feature type="transmembrane region" description="Helical" evidence="8">
    <location>
        <begin position="356"/>
        <end position="378"/>
    </location>
</feature>
<keyword evidence="5 8" id="KW-0472">Membrane</keyword>
<evidence type="ECO:0000256" key="2">
    <source>
        <dbReference type="ARBA" id="ARBA00022475"/>
    </source>
</evidence>
<dbReference type="OrthoDB" id="6612291at2759"/>
<evidence type="ECO:0000256" key="8">
    <source>
        <dbReference type="SAM" id="Phobius"/>
    </source>
</evidence>
<keyword evidence="11" id="KW-1185">Reference proteome</keyword>
<feature type="transmembrane region" description="Helical" evidence="8">
    <location>
        <begin position="292"/>
        <end position="315"/>
    </location>
</feature>
<evidence type="ECO:0000256" key="3">
    <source>
        <dbReference type="ARBA" id="ARBA00022692"/>
    </source>
</evidence>
<proteinExistence type="inferred from homology"/>
<dbReference type="SUPFAM" id="SSF103473">
    <property type="entry name" value="MFS general substrate transporter"/>
    <property type="match status" value="1"/>
</dbReference>
<feature type="transmembrane region" description="Helical" evidence="8">
    <location>
        <begin position="428"/>
        <end position="449"/>
    </location>
</feature>
<dbReference type="Gene3D" id="1.20.1250.20">
    <property type="entry name" value="MFS general substrate transporter like domains"/>
    <property type="match status" value="1"/>
</dbReference>
<comment type="subcellular location">
    <subcellularLocation>
        <location evidence="1">Cell membrane</location>
        <topology evidence="1">Multi-pass membrane protein</topology>
    </subcellularLocation>
</comment>
<feature type="transmembrane region" description="Helical" evidence="8">
    <location>
        <begin position="390"/>
        <end position="416"/>
    </location>
</feature>
<dbReference type="PRINTS" id="PR00171">
    <property type="entry name" value="SUGRTRNSPORT"/>
</dbReference>
<accession>A0A4C1UMD7</accession>
<feature type="transmembrane region" description="Helical" evidence="8">
    <location>
        <begin position="120"/>
        <end position="139"/>
    </location>
</feature>
<keyword evidence="7" id="KW-0813">Transport</keyword>
<dbReference type="InterPro" id="IPR036259">
    <property type="entry name" value="MFS_trans_sf"/>
</dbReference>
<dbReference type="GO" id="GO:0005886">
    <property type="term" value="C:plasma membrane"/>
    <property type="evidence" value="ECO:0007669"/>
    <property type="project" value="UniProtKB-SubCell"/>
</dbReference>
<dbReference type="EMBL" id="BGZK01000196">
    <property type="protein sequence ID" value="GBP27601.1"/>
    <property type="molecule type" value="Genomic_DNA"/>
</dbReference>
<evidence type="ECO:0000313" key="11">
    <source>
        <dbReference type="Proteomes" id="UP000299102"/>
    </source>
</evidence>